<comment type="subcellular location">
    <subcellularLocation>
        <location evidence="1">Cytoplasm</location>
    </subcellularLocation>
</comment>
<keyword evidence="3" id="KW-0597">Phosphoprotein</keyword>
<dbReference type="InterPro" id="IPR036388">
    <property type="entry name" value="WH-like_DNA-bd_sf"/>
</dbReference>
<dbReference type="GO" id="GO:0000156">
    <property type="term" value="F:phosphorelay response regulator activity"/>
    <property type="evidence" value="ECO:0007669"/>
    <property type="project" value="TreeGrafter"/>
</dbReference>
<evidence type="ECO:0000256" key="7">
    <source>
        <dbReference type="ARBA" id="ARBA00023163"/>
    </source>
</evidence>
<name>A0A1W1D9V2_9ZZZZ</name>
<keyword evidence="2" id="KW-0963">Cytoplasm</keyword>
<dbReference type="FunFam" id="1.10.10.10:FF:000099">
    <property type="entry name" value="Two-component system response regulator TorR"/>
    <property type="match status" value="1"/>
</dbReference>
<dbReference type="Pfam" id="PF00072">
    <property type="entry name" value="Response_reg"/>
    <property type="match status" value="1"/>
</dbReference>
<dbReference type="SMART" id="SM00862">
    <property type="entry name" value="Trans_reg_C"/>
    <property type="match status" value="1"/>
</dbReference>
<evidence type="ECO:0000256" key="4">
    <source>
        <dbReference type="ARBA" id="ARBA00023012"/>
    </source>
</evidence>
<dbReference type="PROSITE" id="PS51755">
    <property type="entry name" value="OMPR_PHOB"/>
    <property type="match status" value="1"/>
</dbReference>
<keyword evidence="5" id="KW-0805">Transcription regulation</keyword>
<keyword evidence="7" id="KW-0804">Transcription</keyword>
<dbReference type="SUPFAM" id="SSF46894">
    <property type="entry name" value="C-terminal effector domain of the bipartite response regulators"/>
    <property type="match status" value="1"/>
</dbReference>
<evidence type="ECO:0000259" key="9">
    <source>
        <dbReference type="PROSITE" id="PS51755"/>
    </source>
</evidence>
<dbReference type="GO" id="GO:0000976">
    <property type="term" value="F:transcription cis-regulatory region binding"/>
    <property type="evidence" value="ECO:0007669"/>
    <property type="project" value="TreeGrafter"/>
</dbReference>
<dbReference type="Gene3D" id="6.10.250.690">
    <property type="match status" value="1"/>
</dbReference>
<dbReference type="GO" id="GO:0005829">
    <property type="term" value="C:cytosol"/>
    <property type="evidence" value="ECO:0007669"/>
    <property type="project" value="TreeGrafter"/>
</dbReference>
<keyword evidence="6 10" id="KW-0238">DNA-binding</keyword>
<dbReference type="Pfam" id="PF00486">
    <property type="entry name" value="Trans_reg_C"/>
    <property type="match status" value="1"/>
</dbReference>
<dbReference type="GO" id="GO:0006355">
    <property type="term" value="P:regulation of DNA-templated transcription"/>
    <property type="evidence" value="ECO:0007669"/>
    <property type="project" value="InterPro"/>
</dbReference>
<evidence type="ECO:0000313" key="10">
    <source>
        <dbReference type="EMBL" id="SFV77300.1"/>
    </source>
</evidence>
<reference evidence="10" key="1">
    <citation type="submission" date="2016-10" db="EMBL/GenBank/DDBJ databases">
        <authorList>
            <person name="de Groot N.N."/>
        </authorList>
    </citation>
    <scope>NUCLEOTIDE SEQUENCE</scope>
</reference>
<dbReference type="PROSITE" id="PS50110">
    <property type="entry name" value="RESPONSE_REGULATORY"/>
    <property type="match status" value="1"/>
</dbReference>
<evidence type="ECO:0000256" key="3">
    <source>
        <dbReference type="ARBA" id="ARBA00022553"/>
    </source>
</evidence>
<organism evidence="10">
    <name type="scientific">hydrothermal vent metagenome</name>
    <dbReference type="NCBI Taxonomy" id="652676"/>
    <lineage>
        <taxon>unclassified sequences</taxon>
        <taxon>metagenomes</taxon>
        <taxon>ecological metagenomes</taxon>
    </lineage>
</organism>
<dbReference type="SMART" id="SM00448">
    <property type="entry name" value="REC"/>
    <property type="match status" value="1"/>
</dbReference>
<dbReference type="InterPro" id="IPR001867">
    <property type="entry name" value="OmpR/PhoB-type_DNA-bd"/>
</dbReference>
<dbReference type="GO" id="GO:0032993">
    <property type="term" value="C:protein-DNA complex"/>
    <property type="evidence" value="ECO:0007669"/>
    <property type="project" value="TreeGrafter"/>
</dbReference>
<protein>
    <submittedName>
        <fullName evidence="10">DNA-binding response regulator</fullName>
    </submittedName>
</protein>
<evidence type="ECO:0000256" key="1">
    <source>
        <dbReference type="ARBA" id="ARBA00004496"/>
    </source>
</evidence>
<dbReference type="CDD" id="cd00383">
    <property type="entry name" value="trans_reg_C"/>
    <property type="match status" value="1"/>
</dbReference>
<dbReference type="AlphaFoldDB" id="A0A1W1D9V2"/>
<evidence type="ECO:0000256" key="5">
    <source>
        <dbReference type="ARBA" id="ARBA00023015"/>
    </source>
</evidence>
<dbReference type="InterPro" id="IPR039420">
    <property type="entry name" value="WalR-like"/>
</dbReference>
<accession>A0A1W1D9V2</accession>
<evidence type="ECO:0000256" key="6">
    <source>
        <dbReference type="ARBA" id="ARBA00023125"/>
    </source>
</evidence>
<dbReference type="SUPFAM" id="SSF52172">
    <property type="entry name" value="CheY-like"/>
    <property type="match status" value="1"/>
</dbReference>
<dbReference type="FunFam" id="3.40.50.2300:FF:000001">
    <property type="entry name" value="DNA-binding response regulator PhoB"/>
    <property type="match status" value="1"/>
</dbReference>
<feature type="domain" description="OmpR/PhoB-type" evidence="9">
    <location>
        <begin position="135"/>
        <end position="235"/>
    </location>
</feature>
<dbReference type="Gene3D" id="3.40.50.2300">
    <property type="match status" value="1"/>
</dbReference>
<evidence type="ECO:0000259" key="8">
    <source>
        <dbReference type="PROSITE" id="PS50110"/>
    </source>
</evidence>
<dbReference type="Gene3D" id="1.10.10.10">
    <property type="entry name" value="Winged helix-like DNA-binding domain superfamily/Winged helix DNA-binding domain"/>
    <property type="match status" value="1"/>
</dbReference>
<dbReference type="InterPro" id="IPR016032">
    <property type="entry name" value="Sig_transdc_resp-reg_C-effctor"/>
</dbReference>
<dbReference type="PANTHER" id="PTHR48111">
    <property type="entry name" value="REGULATOR OF RPOS"/>
    <property type="match status" value="1"/>
</dbReference>
<sequence>MRSGAPKLLIVDDDSEICHLLKQYLQKSEFKAEVAADGVQMFSMLKKASFDLIILDLMLPGEDGLSLLRRLRVDANIPVIMLTAMGEETDRIIGLEMGADDYISKPFNPRELLARIKSVLRRASISNDISKNEKSTKAEFSKWILDFKQRHLITPEEVVVPLSGGEFRLLKIFIENSGRTLSREQLLDLTQGREHDPFDRSIDVLVGRIRKRLNETPKNLKILHTVRGEGYLFSPAVRLY</sequence>
<feature type="domain" description="Response regulatory" evidence="8">
    <location>
        <begin position="7"/>
        <end position="120"/>
    </location>
</feature>
<proteinExistence type="predicted"/>
<keyword evidence="4" id="KW-0902">Two-component regulatory system</keyword>
<evidence type="ECO:0000256" key="2">
    <source>
        <dbReference type="ARBA" id="ARBA00022490"/>
    </source>
</evidence>
<dbReference type="InterPro" id="IPR001789">
    <property type="entry name" value="Sig_transdc_resp-reg_receiver"/>
</dbReference>
<dbReference type="PANTHER" id="PTHR48111:SF4">
    <property type="entry name" value="DNA-BINDING DUAL TRANSCRIPTIONAL REGULATOR OMPR"/>
    <property type="match status" value="1"/>
</dbReference>
<gene>
    <name evidence="10" type="ORF">MNB_SUP05-4-610</name>
</gene>
<dbReference type="InterPro" id="IPR011006">
    <property type="entry name" value="CheY-like_superfamily"/>
</dbReference>
<dbReference type="EMBL" id="FPHR01000021">
    <property type="protein sequence ID" value="SFV77300.1"/>
    <property type="molecule type" value="Genomic_DNA"/>
</dbReference>